<proteinExistence type="predicted"/>
<dbReference type="Pfam" id="PF18803">
    <property type="entry name" value="CxC2"/>
    <property type="match status" value="1"/>
</dbReference>
<feature type="non-terminal residue" evidence="2">
    <location>
        <position position="1"/>
    </location>
</feature>
<reference evidence="2 3" key="1">
    <citation type="submission" date="2014-06" db="EMBL/GenBank/DDBJ databases">
        <title>Evolutionary Origins and Diversification of the Mycorrhizal Mutualists.</title>
        <authorList>
            <consortium name="DOE Joint Genome Institute"/>
            <consortium name="Mycorrhizal Genomics Consortium"/>
            <person name="Kohler A."/>
            <person name="Kuo A."/>
            <person name="Nagy L.G."/>
            <person name="Floudas D."/>
            <person name="Copeland A."/>
            <person name="Barry K.W."/>
            <person name="Cichocki N."/>
            <person name="Veneault-Fourrey C."/>
            <person name="LaButti K."/>
            <person name="Lindquist E.A."/>
            <person name="Lipzen A."/>
            <person name="Lundell T."/>
            <person name="Morin E."/>
            <person name="Murat C."/>
            <person name="Riley R."/>
            <person name="Ohm R."/>
            <person name="Sun H."/>
            <person name="Tunlid A."/>
            <person name="Henrissat B."/>
            <person name="Grigoriev I.V."/>
            <person name="Hibbett D.S."/>
            <person name="Martin F."/>
        </authorList>
    </citation>
    <scope>NUCLEOTIDE SEQUENCE [LARGE SCALE GENOMIC DNA]</scope>
    <source>
        <strain evidence="2 3">SS14</strain>
    </source>
</reference>
<gene>
    <name evidence="2" type="ORF">M422DRAFT_181083</name>
</gene>
<sequence>AKFDCTDCDLPGLKCQECLCTQHQFLSFHRPLEWTGECFARRSLSTMGLILAMGHQEQPCPHVMTEFGPQKLVIVDLNGVHEVLVGWCRCAAGGTFASQLFRCRFFPASMDRPRTAFTFRLLKHFHILSNMARTTPWDFVGTLQQLTEALDLQGTQVCKWEFL</sequence>
<name>A0A0C9UJY9_SPHS4</name>
<feature type="domain" description="CxC2-like cysteine cluster KDZ transposase-associated" evidence="1">
    <location>
        <begin position="44"/>
        <end position="149"/>
    </location>
</feature>
<dbReference type="EMBL" id="KN837191">
    <property type="protein sequence ID" value="KIJ35184.1"/>
    <property type="molecule type" value="Genomic_DNA"/>
</dbReference>
<evidence type="ECO:0000313" key="3">
    <source>
        <dbReference type="Proteomes" id="UP000054279"/>
    </source>
</evidence>
<dbReference type="OrthoDB" id="2682806at2759"/>
<accession>A0A0C9UJY9</accession>
<dbReference type="Proteomes" id="UP000054279">
    <property type="component" value="Unassembled WGS sequence"/>
</dbReference>
<dbReference type="InterPro" id="IPR041457">
    <property type="entry name" value="CxC2_KDZ-assoc"/>
</dbReference>
<keyword evidence="3" id="KW-1185">Reference proteome</keyword>
<dbReference type="AlphaFoldDB" id="A0A0C9UJY9"/>
<evidence type="ECO:0000259" key="1">
    <source>
        <dbReference type="Pfam" id="PF18803"/>
    </source>
</evidence>
<organism evidence="2 3">
    <name type="scientific">Sphaerobolus stellatus (strain SS14)</name>
    <dbReference type="NCBI Taxonomy" id="990650"/>
    <lineage>
        <taxon>Eukaryota</taxon>
        <taxon>Fungi</taxon>
        <taxon>Dikarya</taxon>
        <taxon>Basidiomycota</taxon>
        <taxon>Agaricomycotina</taxon>
        <taxon>Agaricomycetes</taxon>
        <taxon>Phallomycetidae</taxon>
        <taxon>Geastrales</taxon>
        <taxon>Sphaerobolaceae</taxon>
        <taxon>Sphaerobolus</taxon>
    </lineage>
</organism>
<evidence type="ECO:0000313" key="2">
    <source>
        <dbReference type="EMBL" id="KIJ35184.1"/>
    </source>
</evidence>
<dbReference type="HOGENOM" id="CLU_003703_1_2_1"/>
<protein>
    <submittedName>
        <fullName evidence="2">Unplaced genomic scaffold SPHSTscaffold_116, whole genome shotgun sequence</fullName>
    </submittedName>
</protein>